<dbReference type="Pfam" id="PF00630">
    <property type="entry name" value="Filamin"/>
    <property type="match status" value="1"/>
</dbReference>
<feature type="region of interest" description="Disordered" evidence="2">
    <location>
        <begin position="219"/>
        <end position="251"/>
    </location>
</feature>
<dbReference type="Gene3D" id="2.60.40.10">
    <property type="entry name" value="Immunoglobulins"/>
    <property type="match status" value="1"/>
</dbReference>
<evidence type="ECO:0000256" key="1">
    <source>
        <dbReference type="PROSITE-ProRule" id="PRU00087"/>
    </source>
</evidence>
<dbReference type="VEuPathDB" id="VectorBase:LDEU010940"/>
<dbReference type="PROSITE" id="PS50194">
    <property type="entry name" value="FILAMIN_REPEAT"/>
    <property type="match status" value="1"/>
</dbReference>
<gene>
    <name evidence="3" type="ORF">B4U80_11934</name>
</gene>
<protein>
    <submittedName>
        <fullName evidence="3">Uncharacterized protein</fullName>
    </submittedName>
</protein>
<proteinExistence type="predicted"/>
<dbReference type="SUPFAM" id="SSF81296">
    <property type="entry name" value="E set domains"/>
    <property type="match status" value="1"/>
</dbReference>
<dbReference type="Proteomes" id="UP000288716">
    <property type="component" value="Unassembled WGS sequence"/>
</dbReference>
<accession>A0A443S0Q9</accession>
<reference evidence="3 4" key="1">
    <citation type="journal article" date="2018" name="Gigascience">
        <title>Genomes of trombidid mites reveal novel predicted allergens and laterally-transferred genes associated with secondary metabolism.</title>
        <authorList>
            <person name="Dong X."/>
            <person name="Chaisiri K."/>
            <person name="Xia D."/>
            <person name="Armstrong S.D."/>
            <person name="Fang Y."/>
            <person name="Donnelly M.J."/>
            <person name="Kadowaki T."/>
            <person name="McGarry J.W."/>
            <person name="Darby A.C."/>
            <person name="Makepeace B.L."/>
        </authorList>
    </citation>
    <scope>NUCLEOTIDE SEQUENCE [LARGE SCALE GENOMIC DNA]</scope>
    <source>
        <strain evidence="3">UoL-UT</strain>
    </source>
</reference>
<feature type="non-terminal residue" evidence="3">
    <location>
        <position position="306"/>
    </location>
</feature>
<feature type="compositionally biased region" description="Basic and acidic residues" evidence="2">
    <location>
        <begin position="234"/>
        <end position="244"/>
    </location>
</feature>
<dbReference type="OrthoDB" id="10012602at2759"/>
<evidence type="ECO:0000313" key="4">
    <source>
        <dbReference type="Proteomes" id="UP000288716"/>
    </source>
</evidence>
<dbReference type="EMBL" id="NCKV01013698">
    <property type="protein sequence ID" value="RWS21100.1"/>
    <property type="molecule type" value="Genomic_DNA"/>
</dbReference>
<comment type="caution">
    <text evidence="3">The sequence shown here is derived from an EMBL/GenBank/DDBJ whole genome shotgun (WGS) entry which is preliminary data.</text>
</comment>
<feature type="repeat" description="Filamin" evidence="1">
    <location>
        <begin position="84"/>
        <end position="114"/>
    </location>
</feature>
<organism evidence="3 4">
    <name type="scientific">Leptotrombidium deliense</name>
    <dbReference type="NCBI Taxonomy" id="299467"/>
    <lineage>
        <taxon>Eukaryota</taxon>
        <taxon>Metazoa</taxon>
        <taxon>Ecdysozoa</taxon>
        <taxon>Arthropoda</taxon>
        <taxon>Chelicerata</taxon>
        <taxon>Arachnida</taxon>
        <taxon>Acari</taxon>
        <taxon>Acariformes</taxon>
        <taxon>Trombidiformes</taxon>
        <taxon>Prostigmata</taxon>
        <taxon>Anystina</taxon>
        <taxon>Parasitengona</taxon>
        <taxon>Trombiculoidea</taxon>
        <taxon>Trombiculidae</taxon>
        <taxon>Leptotrombidium</taxon>
    </lineage>
</organism>
<keyword evidence="4" id="KW-1185">Reference proteome</keyword>
<name>A0A443S0Q9_9ACAR</name>
<dbReference type="InterPro" id="IPR017868">
    <property type="entry name" value="Filamin/ABP280_repeat-like"/>
</dbReference>
<dbReference type="InterPro" id="IPR013783">
    <property type="entry name" value="Ig-like_fold"/>
</dbReference>
<dbReference type="InterPro" id="IPR014756">
    <property type="entry name" value="Ig_E-set"/>
</dbReference>
<evidence type="ECO:0000256" key="2">
    <source>
        <dbReference type="SAM" id="MobiDB-lite"/>
    </source>
</evidence>
<sequence length="306" mass="34024">MGLMLAVKGKKARFNIFHEPGVELDLVMEIEGTCNSFCRERITNRKHGAALATVCDDIRLRRNSRFEITTIPVYYDILVDRIAVTYMPVEVGKHKLSIVCQGQHIMGSPFSVVVDDSIELQNYSADVAVVRPLINIPRNCTVIRKRVVRQTMVVNGVETPISPEPDPNKTVSRRKYGFPQQLSVSELMKEYDATGTEDAIAETHFTAGKQNENFEGKEELTATGSGDTSQNSENFEKSANRKVDINSTEDSQNISCELSGITTPLNSSFESPPKSFNCKKHCAVDLRRSSLDDLLSGCDPRSESVE</sequence>
<feature type="compositionally biased region" description="Polar residues" evidence="2">
    <location>
        <begin position="222"/>
        <end position="233"/>
    </location>
</feature>
<dbReference type="STRING" id="299467.A0A443S0Q9"/>
<evidence type="ECO:0000313" key="3">
    <source>
        <dbReference type="EMBL" id="RWS21100.1"/>
    </source>
</evidence>
<dbReference type="AlphaFoldDB" id="A0A443S0Q9"/>